<dbReference type="RefSeq" id="WP_104435754.1">
    <property type="nucleotide sequence ID" value="NZ_PTJA01000003.1"/>
</dbReference>
<organism evidence="2 3">
    <name type="scientific">Lacrimispora xylanisolvens</name>
    <dbReference type="NCBI Taxonomy" id="384636"/>
    <lineage>
        <taxon>Bacteria</taxon>
        <taxon>Bacillati</taxon>
        <taxon>Bacillota</taxon>
        <taxon>Clostridia</taxon>
        <taxon>Lachnospirales</taxon>
        <taxon>Lachnospiraceae</taxon>
        <taxon>Lacrimispora</taxon>
    </lineage>
</organism>
<reference evidence="2 3" key="1">
    <citation type="submission" date="2018-02" db="EMBL/GenBank/DDBJ databases">
        <title>Genomic Encyclopedia of Archaeal and Bacterial Type Strains, Phase II (KMG-II): from individual species to whole genera.</title>
        <authorList>
            <person name="Goeker M."/>
        </authorList>
    </citation>
    <scope>NUCLEOTIDE SEQUENCE [LARGE SCALE GENOMIC DNA]</scope>
    <source>
        <strain evidence="2 3">DSM 3808</strain>
    </source>
</reference>
<evidence type="ECO:0000313" key="3">
    <source>
        <dbReference type="Proteomes" id="UP000237749"/>
    </source>
</evidence>
<evidence type="ECO:0000259" key="1">
    <source>
        <dbReference type="Pfam" id="PF20251"/>
    </source>
</evidence>
<dbReference type="AlphaFoldDB" id="A0A2S6HV50"/>
<gene>
    <name evidence="2" type="ORF">BXY41_10338</name>
</gene>
<dbReference type="Proteomes" id="UP000237749">
    <property type="component" value="Unassembled WGS sequence"/>
</dbReference>
<evidence type="ECO:0000313" key="2">
    <source>
        <dbReference type="EMBL" id="PPK81831.1"/>
    </source>
</evidence>
<dbReference type="OrthoDB" id="9779098at2"/>
<dbReference type="Pfam" id="PF20251">
    <property type="entry name" value="Big_14"/>
    <property type="match status" value="1"/>
</dbReference>
<proteinExistence type="predicted"/>
<name>A0A2S6HV50_9FIRM</name>
<comment type="caution">
    <text evidence="2">The sequence shown here is derived from an EMBL/GenBank/DDBJ whole genome shotgun (WGS) entry which is preliminary data.</text>
</comment>
<dbReference type="EMBL" id="PTJA01000003">
    <property type="protein sequence ID" value="PPK81831.1"/>
    <property type="molecule type" value="Genomic_DNA"/>
</dbReference>
<sequence length="154" mass="17616">MIKKIVILAFSVSLFLLLICINIFNNRDEAFHRSESNVILNDFCDITMTVESITDTKITVCINSSSDVSVIFGEDYIIEVKDGQKWYSLPVNDDIMFTSMGYELKRGSSFQWSVDFKILYGRLAPGEYRIIKGFRSDPQQDSGKDYFISADFSL</sequence>
<accession>A0A2S6HV50</accession>
<keyword evidence="3" id="KW-1185">Reference proteome</keyword>
<dbReference type="InterPro" id="IPR046878">
    <property type="entry name" value="Big_14"/>
</dbReference>
<protein>
    <recommendedName>
        <fullName evidence="1">Bacterial Ig-like domain-containing protein</fullName>
    </recommendedName>
</protein>
<feature type="domain" description="Bacterial Ig-like" evidence="1">
    <location>
        <begin position="49"/>
        <end position="144"/>
    </location>
</feature>